<dbReference type="EMBL" id="MHLH01000005">
    <property type="protein sequence ID" value="OGZ04494.1"/>
    <property type="molecule type" value="Genomic_DNA"/>
</dbReference>
<sequence>MGKNLPHMGPFTMSFEAEHIHPGVALIKEILQTFEDFMFLRLGDLVGSRVAAREHKRWETEREEALWSIMGNLNKHRLSKDLRVYMAHRLLLMNLIQGDPKVWEEFKKNCMKDSMLGDYIEFILRSET</sequence>
<proteinExistence type="predicted"/>
<evidence type="ECO:0000313" key="2">
    <source>
        <dbReference type="Proteomes" id="UP000178841"/>
    </source>
</evidence>
<dbReference type="Proteomes" id="UP000178841">
    <property type="component" value="Unassembled WGS sequence"/>
</dbReference>
<gene>
    <name evidence="1" type="ORF">A2648_01495</name>
</gene>
<protein>
    <submittedName>
        <fullName evidence="1">Uncharacterized protein</fullName>
    </submittedName>
</protein>
<accession>A0A1G2CSX6</accession>
<evidence type="ECO:0000313" key="1">
    <source>
        <dbReference type="EMBL" id="OGZ04494.1"/>
    </source>
</evidence>
<comment type="caution">
    <text evidence="1">The sequence shown here is derived from an EMBL/GenBank/DDBJ whole genome shotgun (WGS) entry which is preliminary data.</text>
</comment>
<organism evidence="1 2">
    <name type="scientific">Candidatus Lloydbacteria bacterium RIFCSPHIGHO2_01_FULL_41_20</name>
    <dbReference type="NCBI Taxonomy" id="1798657"/>
    <lineage>
        <taxon>Bacteria</taxon>
        <taxon>Candidatus Lloydiibacteriota</taxon>
    </lineage>
</organism>
<reference evidence="1 2" key="1">
    <citation type="journal article" date="2016" name="Nat. Commun.">
        <title>Thousands of microbial genomes shed light on interconnected biogeochemical processes in an aquifer system.</title>
        <authorList>
            <person name="Anantharaman K."/>
            <person name="Brown C.T."/>
            <person name="Hug L.A."/>
            <person name="Sharon I."/>
            <person name="Castelle C.J."/>
            <person name="Probst A.J."/>
            <person name="Thomas B.C."/>
            <person name="Singh A."/>
            <person name="Wilkins M.J."/>
            <person name="Karaoz U."/>
            <person name="Brodie E.L."/>
            <person name="Williams K.H."/>
            <person name="Hubbard S.S."/>
            <person name="Banfield J.F."/>
        </authorList>
    </citation>
    <scope>NUCLEOTIDE SEQUENCE [LARGE SCALE GENOMIC DNA]</scope>
</reference>
<name>A0A1G2CSX6_9BACT</name>
<dbReference type="AlphaFoldDB" id="A0A1G2CSX6"/>